<proteinExistence type="predicted"/>
<evidence type="ECO:0000313" key="2">
    <source>
        <dbReference type="EMBL" id="CAD9053061.1"/>
    </source>
</evidence>
<feature type="region of interest" description="Disordered" evidence="1">
    <location>
        <begin position="156"/>
        <end position="178"/>
    </location>
</feature>
<protein>
    <submittedName>
        <fullName evidence="2">Uncharacterized protein</fullName>
    </submittedName>
</protein>
<evidence type="ECO:0000256" key="1">
    <source>
        <dbReference type="SAM" id="MobiDB-lite"/>
    </source>
</evidence>
<gene>
    <name evidence="2" type="ORF">VBRA1451_LOCUS8123</name>
</gene>
<sequence>MSPSEKAIGNEQTHTAAGRRSHEGIHVSDVLRLSISQSVNRNELLLHPPPNHHCPLTIEKPTITTLTSLRSTAHGPLPTRCSSNKGVLLVTSRLVSEAAAPVGAVEEAPPEVSSLNVSVDAVGNREVSEYEADEQECDCKAESRPEAAVEVLSASAVYEDGDNQENNRQPEVEAAEPPRITRFRVASLSPCCPPCRPASTLM</sequence>
<dbReference type="AlphaFoldDB" id="A0A7S1P2I0"/>
<dbReference type="EMBL" id="HBGB01014114">
    <property type="protein sequence ID" value="CAD9053061.1"/>
    <property type="molecule type" value="Transcribed_RNA"/>
</dbReference>
<name>A0A7S1P2I0_9ALVE</name>
<reference evidence="2" key="1">
    <citation type="submission" date="2021-01" db="EMBL/GenBank/DDBJ databases">
        <authorList>
            <person name="Corre E."/>
            <person name="Pelletier E."/>
            <person name="Niang G."/>
            <person name="Scheremetjew M."/>
            <person name="Finn R."/>
            <person name="Kale V."/>
            <person name="Holt S."/>
            <person name="Cochrane G."/>
            <person name="Meng A."/>
            <person name="Brown T."/>
            <person name="Cohen L."/>
        </authorList>
    </citation>
    <scope>NUCLEOTIDE SEQUENCE</scope>
    <source>
        <strain evidence="2">CCMP3346</strain>
    </source>
</reference>
<accession>A0A7S1P2I0</accession>
<feature type="region of interest" description="Disordered" evidence="1">
    <location>
        <begin position="1"/>
        <end position="23"/>
    </location>
</feature>
<organism evidence="2">
    <name type="scientific">Vitrella brassicaformis</name>
    <dbReference type="NCBI Taxonomy" id="1169539"/>
    <lineage>
        <taxon>Eukaryota</taxon>
        <taxon>Sar</taxon>
        <taxon>Alveolata</taxon>
        <taxon>Colpodellida</taxon>
        <taxon>Vitrellaceae</taxon>
        <taxon>Vitrella</taxon>
    </lineage>
</organism>